<evidence type="ECO:0000256" key="1">
    <source>
        <dbReference type="ARBA" id="ARBA00004191"/>
    </source>
</evidence>
<comment type="similarity">
    <text evidence="2">Belongs to the bacterial phospholipase C family.</text>
</comment>
<evidence type="ECO:0000313" key="11">
    <source>
        <dbReference type="EMBL" id="NYH84154.1"/>
    </source>
</evidence>
<dbReference type="Pfam" id="PF05506">
    <property type="entry name" value="PLipase_C_C"/>
    <property type="match status" value="2"/>
</dbReference>
<keyword evidence="4" id="KW-0964">Secreted</keyword>
<dbReference type="PANTHER" id="PTHR31956">
    <property type="entry name" value="NON-SPECIFIC PHOSPHOLIPASE C4-RELATED"/>
    <property type="match status" value="1"/>
</dbReference>
<evidence type="ECO:0000256" key="7">
    <source>
        <dbReference type="ARBA" id="ARBA00048421"/>
    </source>
</evidence>
<evidence type="ECO:0000256" key="6">
    <source>
        <dbReference type="ARBA" id="ARBA00023026"/>
    </source>
</evidence>
<evidence type="ECO:0000313" key="12">
    <source>
        <dbReference type="EMBL" id="SFH40987.1"/>
    </source>
</evidence>
<feature type="region of interest" description="Disordered" evidence="8">
    <location>
        <begin position="481"/>
        <end position="515"/>
    </location>
</feature>
<feature type="chain" id="PRO_5038946171" description="phospholipase C" evidence="9">
    <location>
        <begin position="25"/>
        <end position="727"/>
    </location>
</feature>
<dbReference type="InterPro" id="IPR017767">
    <property type="entry name" value="PC-PLC"/>
</dbReference>
<dbReference type="InterPro" id="IPR017850">
    <property type="entry name" value="Alkaline_phosphatase_core_sf"/>
</dbReference>
<dbReference type="PANTHER" id="PTHR31956:SF36">
    <property type="entry name" value="NON-HEMOLYTIC PHOSPHOLIPASE C"/>
    <property type="match status" value="1"/>
</dbReference>
<comment type="subcellular location">
    <subcellularLocation>
        <location evidence="1">Secreted</location>
        <location evidence="1">Cell wall</location>
    </subcellularLocation>
</comment>
<evidence type="ECO:0000313" key="13">
    <source>
        <dbReference type="Proteomes" id="UP000199052"/>
    </source>
</evidence>
<feature type="signal peptide" evidence="9">
    <location>
        <begin position="1"/>
        <end position="24"/>
    </location>
</feature>
<dbReference type="EMBL" id="JACBZA010000001">
    <property type="protein sequence ID" value="NYH84154.1"/>
    <property type="molecule type" value="Genomic_DNA"/>
</dbReference>
<dbReference type="AlphaFoldDB" id="A0A1I2ZT20"/>
<evidence type="ECO:0000256" key="9">
    <source>
        <dbReference type="SAM" id="SignalP"/>
    </source>
</evidence>
<evidence type="ECO:0000256" key="2">
    <source>
        <dbReference type="ARBA" id="ARBA00009717"/>
    </source>
</evidence>
<dbReference type="Gene3D" id="3.40.720.10">
    <property type="entry name" value="Alkaline Phosphatase, subunit A"/>
    <property type="match status" value="2"/>
</dbReference>
<evidence type="ECO:0000313" key="14">
    <source>
        <dbReference type="Proteomes" id="UP000533017"/>
    </source>
</evidence>
<dbReference type="STRING" id="504797.SAMN05421678_11754"/>
<dbReference type="OrthoDB" id="4181857at2"/>
<dbReference type="GO" id="GO:0034480">
    <property type="term" value="F:phosphatidylcholine phospholipase C activity"/>
    <property type="evidence" value="ECO:0007669"/>
    <property type="project" value="UniProtKB-EC"/>
</dbReference>
<dbReference type="NCBIfam" id="TIGR03396">
    <property type="entry name" value="PC_PLC"/>
    <property type="match status" value="1"/>
</dbReference>
<dbReference type="Pfam" id="PF04185">
    <property type="entry name" value="Phosphoesterase"/>
    <property type="match status" value="1"/>
</dbReference>
<reference evidence="12 13" key="1">
    <citation type="submission" date="2016-10" db="EMBL/GenBank/DDBJ databases">
        <authorList>
            <person name="de Groot N.N."/>
        </authorList>
    </citation>
    <scope>NUCLEOTIDE SEQUENCE [LARGE SCALE GENOMIC DNA]</scope>
    <source>
        <strain evidence="12 13">CPCC 202808</strain>
    </source>
</reference>
<evidence type="ECO:0000256" key="3">
    <source>
        <dbReference type="ARBA" id="ARBA00012018"/>
    </source>
</evidence>
<protein>
    <recommendedName>
        <fullName evidence="3">phospholipase C</fullName>
        <ecNumber evidence="3">3.1.4.3</ecNumber>
    </recommendedName>
</protein>
<evidence type="ECO:0000259" key="10">
    <source>
        <dbReference type="Pfam" id="PF05506"/>
    </source>
</evidence>
<comment type="catalytic activity">
    <reaction evidence="7">
        <text>a 1,2-diacyl-sn-glycero-3-phosphocholine + H2O = phosphocholine + a 1,2-diacyl-sn-glycerol + H(+)</text>
        <dbReference type="Rhea" id="RHEA:10604"/>
        <dbReference type="ChEBI" id="CHEBI:15377"/>
        <dbReference type="ChEBI" id="CHEBI:15378"/>
        <dbReference type="ChEBI" id="CHEBI:17815"/>
        <dbReference type="ChEBI" id="CHEBI:57643"/>
        <dbReference type="ChEBI" id="CHEBI:295975"/>
        <dbReference type="EC" id="3.1.4.3"/>
    </reaction>
    <physiologicalReaction direction="left-to-right" evidence="7">
        <dbReference type="Rhea" id="RHEA:10605"/>
    </physiologicalReaction>
</comment>
<dbReference type="Proteomes" id="UP000199052">
    <property type="component" value="Unassembled WGS sequence"/>
</dbReference>
<keyword evidence="9" id="KW-0732">Signal</keyword>
<gene>
    <name evidence="11" type="ORF">FHR37_003005</name>
    <name evidence="12" type="ORF">SAMN05421678_11754</name>
</gene>
<evidence type="ECO:0000256" key="8">
    <source>
        <dbReference type="SAM" id="MobiDB-lite"/>
    </source>
</evidence>
<keyword evidence="4" id="KW-0134">Cell wall</keyword>
<keyword evidence="14" id="KW-1185">Reference proteome</keyword>
<dbReference type="Proteomes" id="UP000533017">
    <property type="component" value="Unassembled WGS sequence"/>
</dbReference>
<reference evidence="11 14" key="2">
    <citation type="submission" date="2020-07" db="EMBL/GenBank/DDBJ databases">
        <title>Sequencing the genomes of 1000 actinobacteria strains.</title>
        <authorList>
            <person name="Klenk H.-P."/>
        </authorList>
    </citation>
    <scope>NUCLEOTIDE SEQUENCE [LARGE SCALE GENOMIC DNA]</scope>
    <source>
        <strain evidence="11 14">DSM 45117</strain>
    </source>
</reference>
<proteinExistence type="inferred from homology"/>
<keyword evidence="5 11" id="KW-0378">Hydrolase</keyword>
<dbReference type="RefSeq" id="WP_092887862.1">
    <property type="nucleotide sequence ID" value="NZ_FOOI01000017.1"/>
</dbReference>
<name>A0A1I2ZT20_9ACTN</name>
<keyword evidence="6" id="KW-0843">Virulence</keyword>
<dbReference type="InterPro" id="IPR007312">
    <property type="entry name" value="Phosphoesterase"/>
</dbReference>
<evidence type="ECO:0000256" key="5">
    <source>
        <dbReference type="ARBA" id="ARBA00022801"/>
    </source>
</evidence>
<sequence length="727" mass="80060">MPVSRRTFLRRSATTLGAAAVATAWPASIERALAVPAAADTGTIKDVKHVVILMQENRGFNHYFGTMRGVRGFGDRITIPLESGKPVWFQSDGTKDIPPYHLDSETMSALLIPSTPHSFNNAQAAWNQGKLGFWPKYKTQYSMGYYKREDIPFQFALADAFTICDDYHCSVTTGTDPNRIAFWSGSNFNPELAAQGFNCDDDQSEPNNRRSWITGTWVPDAWPQTYKYVGNAFTWDTIPDVLQRAGISWRIYQDMNDNWTGAMHGCLSFESFRTARPGTPIYERGMTGGPDFLEQLRQDVLDGTLPQVSWVLPTAASSEHPGAGSSPTHGGNFTEQVLDALTSNPEVWSKTVFLLTFDENDGLFDHTPAPAVPSYNADGSLAGKSTQPLAGEYFSHGDRSYLAADDTISGTTRPWGMGPRVPMYVISPWSRGGWVDSQVFDHTSVGMFLEKRFGIELNTISRWHRAIAGDLTSALDFGHPNEPRFPSLPDQSNWAESDARQRTLPAPTAPATPQPLFQERGVRYSRALPYEIHTTARIDAGAVTLSFANTGSQGAVFHVYDKAHLDRIPRRYTVEAHKALEDTWDTATDSGEYDLEVFGPNGFLRTFTGNSLHDDPAGLDLRLNYEVARRAVSLSAHNAGDSAVSVTVTSNAYQIGGPWTLQVAPGKTEVRQWPVARSGNWYDLTATLAGGGYERRFAGRLETGRNGVSDPAMATELQRMPAVQPGS</sequence>
<organism evidence="12 13">
    <name type="scientific">Actinopolymorpha cephalotaxi</name>
    <dbReference type="NCBI Taxonomy" id="504797"/>
    <lineage>
        <taxon>Bacteria</taxon>
        <taxon>Bacillati</taxon>
        <taxon>Actinomycetota</taxon>
        <taxon>Actinomycetes</taxon>
        <taxon>Propionibacteriales</taxon>
        <taxon>Actinopolymorphaceae</taxon>
        <taxon>Actinopolymorpha</taxon>
    </lineage>
</organism>
<dbReference type="InterPro" id="IPR008475">
    <property type="entry name" value="PLipase_C_C"/>
</dbReference>
<dbReference type="GO" id="GO:0016042">
    <property type="term" value="P:lipid catabolic process"/>
    <property type="evidence" value="ECO:0007669"/>
    <property type="project" value="InterPro"/>
</dbReference>
<dbReference type="PROSITE" id="PS51318">
    <property type="entry name" value="TAT"/>
    <property type="match status" value="1"/>
</dbReference>
<dbReference type="EC" id="3.1.4.3" evidence="3"/>
<feature type="domain" description="Bacterial phospholipase C C-terminal" evidence="10">
    <location>
        <begin position="525"/>
        <end position="610"/>
    </location>
</feature>
<evidence type="ECO:0000256" key="4">
    <source>
        <dbReference type="ARBA" id="ARBA00022512"/>
    </source>
</evidence>
<accession>A0A1I2ZT20</accession>
<feature type="domain" description="Bacterial phospholipase C C-terminal" evidence="10">
    <location>
        <begin position="621"/>
        <end position="700"/>
    </location>
</feature>
<dbReference type="InterPro" id="IPR006311">
    <property type="entry name" value="TAT_signal"/>
</dbReference>
<dbReference type="EMBL" id="FOOI01000017">
    <property type="protein sequence ID" value="SFH40987.1"/>
    <property type="molecule type" value="Genomic_DNA"/>
</dbReference>